<dbReference type="InterPro" id="IPR000907">
    <property type="entry name" value="LipOase"/>
</dbReference>
<dbReference type="InterPro" id="IPR013819">
    <property type="entry name" value="LipOase_C"/>
</dbReference>
<dbReference type="SUPFAM" id="SSF48484">
    <property type="entry name" value="Lipoxigenase"/>
    <property type="match status" value="1"/>
</dbReference>
<dbReference type="GO" id="GO:0050584">
    <property type="term" value="F:linoleate 11-lipoxygenase activity"/>
    <property type="evidence" value="ECO:0007669"/>
    <property type="project" value="UniProtKB-ARBA"/>
</dbReference>
<reference evidence="6" key="1">
    <citation type="submission" date="2021-02" db="EMBL/GenBank/DDBJ databases">
        <title>Genome sequence Cadophora malorum strain M34.</title>
        <authorList>
            <person name="Stefanovic E."/>
            <person name="Vu D."/>
            <person name="Scully C."/>
            <person name="Dijksterhuis J."/>
            <person name="Roader J."/>
            <person name="Houbraken J."/>
        </authorList>
    </citation>
    <scope>NUCLEOTIDE SEQUENCE</scope>
    <source>
        <strain evidence="6">M34</strain>
    </source>
</reference>
<organism evidence="6 7">
    <name type="scientific">Cadophora malorum</name>
    <dbReference type="NCBI Taxonomy" id="108018"/>
    <lineage>
        <taxon>Eukaryota</taxon>
        <taxon>Fungi</taxon>
        <taxon>Dikarya</taxon>
        <taxon>Ascomycota</taxon>
        <taxon>Pezizomycotina</taxon>
        <taxon>Leotiomycetes</taxon>
        <taxon>Helotiales</taxon>
        <taxon>Ploettnerulaceae</taxon>
        <taxon>Cadophora</taxon>
    </lineage>
</organism>
<dbReference type="Gene3D" id="1.20.245.10">
    <property type="entry name" value="Lipoxygenase-1, Domain 5"/>
    <property type="match status" value="1"/>
</dbReference>
<protein>
    <recommendedName>
        <fullName evidence="1">Manganese lipoxygenase</fullName>
    </recommendedName>
</protein>
<evidence type="ECO:0000256" key="3">
    <source>
        <dbReference type="ARBA" id="ARBA00022964"/>
    </source>
</evidence>
<keyword evidence="2" id="KW-0479">Metal-binding</keyword>
<keyword evidence="3" id="KW-0223">Dioxygenase</keyword>
<feature type="domain" description="Lipoxygenase" evidence="5">
    <location>
        <begin position="101"/>
        <end position="702"/>
    </location>
</feature>
<dbReference type="EMBL" id="JAFJYH010000188">
    <property type="protein sequence ID" value="KAG4416368.1"/>
    <property type="molecule type" value="Genomic_DNA"/>
</dbReference>
<proteinExistence type="predicted"/>
<evidence type="ECO:0000259" key="5">
    <source>
        <dbReference type="PROSITE" id="PS51393"/>
    </source>
</evidence>
<name>A0A8H7W8N5_9HELO</name>
<dbReference type="AlphaFoldDB" id="A0A8H7W8N5"/>
<comment type="caution">
    <text evidence="6">The sequence shown here is derived from an EMBL/GenBank/DDBJ whole genome shotgun (WGS) entry which is preliminary data.</text>
</comment>
<evidence type="ECO:0000313" key="6">
    <source>
        <dbReference type="EMBL" id="KAG4416368.1"/>
    </source>
</evidence>
<dbReference type="GO" id="GO:0034440">
    <property type="term" value="P:lipid oxidation"/>
    <property type="evidence" value="ECO:0007669"/>
    <property type="project" value="InterPro"/>
</dbReference>
<dbReference type="OrthoDB" id="407298at2759"/>
<dbReference type="GO" id="GO:0046872">
    <property type="term" value="F:metal ion binding"/>
    <property type="evidence" value="ECO:0007669"/>
    <property type="project" value="UniProtKB-KW"/>
</dbReference>
<dbReference type="InterPro" id="IPR036226">
    <property type="entry name" value="LipOase_C_sf"/>
</dbReference>
<sequence length="702" mass="78822">MAFRSIFSGFKSSSNLREKAAADSQVQPAPTFQIIKTPVIINTTSVGQTKSSSRWAKSLGNLKGRPRPAIPEFMFNEPTIESKVGLDIIKLFQGIDARFASYFELAGFEPSDKEARRNRSIEILRRTYEWQQAGSTSPPYPPCLRSIPDDEKTGLLQIFNAERFIDTAVALLPEALQPKLLALYLYGQPIGKTMAGIQARMKALTRAKKNIGTEPSIGNREDWYTDAVFAQQSFTGSNPTSIASAGADWVAKFKGVAKTQGRNDIAILLQYARVESFFVQDCSYFREAANAAPTATLRSDDGKRFGCASVTLYQLREDGALHPLAIIIDFKMSIEDSVVIFNKRLTPVDSTATEQQDWPWRYAKMCSQVSDWTRHEVQVHLNDCHFVEEATIVAAQRSFTGDHIVYRLLEPHWLKTLSLNAAARQILVPKVVTEINGFSKEQTYAFLLNAYKRFNWTDHYIPTDLDRRGFPPAKLDDKVFHNYAWARNMVPMWNTIYAFVHSALMTVYKTDVDVAADKSVESWCREMHSPSGGQMASFPDIETIDELCNAITMCIHTAAPMHNSVNYLQCYYMSFVPNKPGCLNKPLPSTLDELMSYKEQDVVAALPVQDEQTWLLSSQLPYLLSYGVSEDQTLLSYAKDLEDEAKVQDGEDGKAFETAASKFFVDLTELGILFDKHSKALDDKTVAYNVIDPTELAVSILI</sequence>
<keyword evidence="4" id="KW-0560">Oxidoreductase</keyword>
<dbReference type="Proteomes" id="UP000664132">
    <property type="component" value="Unassembled WGS sequence"/>
</dbReference>
<keyword evidence="7" id="KW-1185">Reference proteome</keyword>
<accession>A0A8H7W8N5</accession>
<evidence type="ECO:0000313" key="7">
    <source>
        <dbReference type="Proteomes" id="UP000664132"/>
    </source>
</evidence>
<evidence type="ECO:0000256" key="4">
    <source>
        <dbReference type="ARBA" id="ARBA00023002"/>
    </source>
</evidence>
<evidence type="ECO:0000256" key="2">
    <source>
        <dbReference type="ARBA" id="ARBA00022723"/>
    </source>
</evidence>
<gene>
    <name evidence="6" type="ORF">IFR04_010477</name>
</gene>
<dbReference type="Pfam" id="PF00305">
    <property type="entry name" value="Lipoxygenase"/>
    <property type="match status" value="1"/>
</dbReference>
<dbReference type="GO" id="GO:0043651">
    <property type="term" value="P:linoleic acid metabolic process"/>
    <property type="evidence" value="ECO:0007669"/>
    <property type="project" value="UniProtKB-ARBA"/>
</dbReference>
<dbReference type="PROSITE" id="PS51393">
    <property type="entry name" value="LIPOXYGENASE_3"/>
    <property type="match status" value="1"/>
</dbReference>
<dbReference type="PANTHER" id="PTHR11771">
    <property type="entry name" value="LIPOXYGENASE"/>
    <property type="match status" value="1"/>
</dbReference>
<evidence type="ECO:0000256" key="1">
    <source>
        <dbReference type="ARBA" id="ARBA00021175"/>
    </source>
</evidence>